<protein>
    <submittedName>
        <fullName evidence="1">Uncharacterized protein</fullName>
    </submittedName>
</protein>
<dbReference type="EMBL" id="CM056741">
    <property type="protein sequence ID" value="KAJ8685925.1"/>
    <property type="molecule type" value="Genomic_DNA"/>
</dbReference>
<evidence type="ECO:0000313" key="2">
    <source>
        <dbReference type="Proteomes" id="UP001239111"/>
    </source>
</evidence>
<organism evidence="1 2">
    <name type="scientific">Eretmocerus hayati</name>
    <dbReference type="NCBI Taxonomy" id="131215"/>
    <lineage>
        <taxon>Eukaryota</taxon>
        <taxon>Metazoa</taxon>
        <taxon>Ecdysozoa</taxon>
        <taxon>Arthropoda</taxon>
        <taxon>Hexapoda</taxon>
        <taxon>Insecta</taxon>
        <taxon>Pterygota</taxon>
        <taxon>Neoptera</taxon>
        <taxon>Endopterygota</taxon>
        <taxon>Hymenoptera</taxon>
        <taxon>Apocrita</taxon>
        <taxon>Proctotrupomorpha</taxon>
        <taxon>Chalcidoidea</taxon>
        <taxon>Aphelinidae</taxon>
        <taxon>Aphelininae</taxon>
        <taxon>Eretmocerus</taxon>
    </lineage>
</organism>
<evidence type="ECO:0000313" key="1">
    <source>
        <dbReference type="EMBL" id="KAJ8685925.1"/>
    </source>
</evidence>
<dbReference type="Proteomes" id="UP001239111">
    <property type="component" value="Chromosome 1"/>
</dbReference>
<gene>
    <name evidence="1" type="ORF">QAD02_021718</name>
</gene>
<keyword evidence="2" id="KW-1185">Reference proteome</keyword>
<comment type="caution">
    <text evidence="1">The sequence shown here is derived from an EMBL/GenBank/DDBJ whole genome shotgun (WGS) entry which is preliminary data.</text>
</comment>
<accession>A0ACC2PR88</accession>
<name>A0ACC2PR88_9HYME</name>
<sequence>MEYFDSKSLHDIIFVEDIRNNYALTDDEKLMILEQAATAFTYIHDQEILHRDIKPGNISVNKNCLHVKICDLGLASSKSIDKDLMSTRDDRLRGTYFFMAPGIYLTEKKTYSTKSEVWAFACSIYEMFSLQCVWPVLRNDAHYSTETTLSNCQVPPYEAVVPQVLHNAIKYSFMYEPIQRPEMCLFVKVLRARK</sequence>
<reference evidence="1" key="1">
    <citation type="submission" date="2023-04" db="EMBL/GenBank/DDBJ databases">
        <title>A chromosome-level genome assembly of the parasitoid wasp Eretmocerus hayati.</title>
        <authorList>
            <person name="Zhong Y."/>
            <person name="Liu S."/>
            <person name="Liu Y."/>
        </authorList>
    </citation>
    <scope>NUCLEOTIDE SEQUENCE</scope>
    <source>
        <strain evidence="1">ZJU_SS_LIU_2023</strain>
    </source>
</reference>
<proteinExistence type="predicted"/>